<keyword evidence="2" id="KW-0472">Membrane</keyword>
<dbReference type="Pfam" id="PF11915">
    <property type="entry name" value="DUF3433"/>
    <property type="match status" value="1"/>
</dbReference>
<feature type="transmembrane region" description="Helical" evidence="2">
    <location>
        <begin position="359"/>
        <end position="380"/>
    </location>
</feature>
<keyword evidence="4" id="KW-1185">Reference proteome</keyword>
<dbReference type="RefSeq" id="XP_046045847.1">
    <property type="nucleotide sequence ID" value="XM_046200693.1"/>
</dbReference>
<keyword evidence="2" id="KW-1133">Transmembrane helix</keyword>
<dbReference type="EMBL" id="JAGMUX010000014">
    <property type="protein sequence ID" value="KAH7240053.1"/>
    <property type="molecule type" value="Genomic_DNA"/>
</dbReference>
<evidence type="ECO:0000313" key="3">
    <source>
        <dbReference type="EMBL" id="KAH7240053.1"/>
    </source>
</evidence>
<reference evidence="3" key="1">
    <citation type="journal article" date="2021" name="Nat. Commun.">
        <title>Genetic determinants of endophytism in the Arabidopsis root mycobiome.</title>
        <authorList>
            <person name="Mesny F."/>
            <person name="Miyauchi S."/>
            <person name="Thiergart T."/>
            <person name="Pickel B."/>
            <person name="Atanasova L."/>
            <person name="Karlsson M."/>
            <person name="Huettel B."/>
            <person name="Barry K.W."/>
            <person name="Haridas S."/>
            <person name="Chen C."/>
            <person name="Bauer D."/>
            <person name="Andreopoulos W."/>
            <person name="Pangilinan J."/>
            <person name="LaButti K."/>
            <person name="Riley R."/>
            <person name="Lipzen A."/>
            <person name="Clum A."/>
            <person name="Drula E."/>
            <person name="Henrissat B."/>
            <person name="Kohler A."/>
            <person name="Grigoriev I.V."/>
            <person name="Martin F.M."/>
            <person name="Hacquard S."/>
        </authorList>
    </citation>
    <scope>NUCLEOTIDE SEQUENCE</scope>
    <source>
        <strain evidence="3">MPI-CAGE-AT-0023</strain>
    </source>
</reference>
<feature type="transmembrane region" description="Helical" evidence="2">
    <location>
        <begin position="474"/>
        <end position="494"/>
    </location>
</feature>
<organism evidence="3 4">
    <name type="scientific">Fusarium redolens</name>
    <dbReference type="NCBI Taxonomy" id="48865"/>
    <lineage>
        <taxon>Eukaryota</taxon>
        <taxon>Fungi</taxon>
        <taxon>Dikarya</taxon>
        <taxon>Ascomycota</taxon>
        <taxon>Pezizomycotina</taxon>
        <taxon>Sordariomycetes</taxon>
        <taxon>Hypocreomycetidae</taxon>
        <taxon>Hypocreales</taxon>
        <taxon>Nectriaceae</taxon>
        <taxon>Fusarium</taxon>
        <taxon>Fusarium redolens species complex</taxon>
    </lineage>
</organism>
<name>A0A9P9GJZ1_FUSRE</name>
<feature type="region of interest" description="Disordered" evidence="1">
    <location>
        <begin position="953"/>
        <end position="977"/>
    </location>
</feature>
<dbReference type="InterPro" id="IPR021840">
    <property type="entry name" value="DUF3433"/>
</dbReference>
<feature type="transmembrane region" description="Helical" evidence="2">
    <location>
        <begin position="514"/>
        <end position="534"/>
    </location>
</feature>
<feature type="transmembrane region" description="Helical" evidence="2">
    <location>
        <begin position="880"/>
        <end position="900"/>
    </location>
</feature>
<accession>A0A9P9GJZ1</accession>
<dbReference type="Proteomes" id="UP000720189">
    <property type="component" value="Unassembled WGS sequence"/>
</dbReference>
<feature type="compositionally biased region" description="Low complexity" evidence="1">
    <location>
        <begin position="958"/>
        <end position="969"/>
    </location>
</feature>
<gene>
    <name evidence="3" type="ORF">BKA55DRAFT_706512</name>
</gene>
<feature type="transmembrane region" description="Helical" evidence="2">
    <location>
        <begin position="60"/>
        <end position="83"/>
    </location>
</feature>
<dbReference type="GeneID" id="70230647"/>
<evidence type="ECO:0000256" key="2">
    <source>
        <dbReference type="SAM" id="Phobius"/>
    </source>
</evidence>
<dbReference type="OrthoDB" id="5332281at2759"/>
<proteinExistence type="predicted"/>
<evidence type="ECO:0000313" key="4">
    <source>
        <dbReference type="Proteomes" id="UP000720189"/>
    </source>
</evidence>
<keyword evidence="2" id="KW-0812">Transmembrane</keyword>
<protein>
    <submittedName>
        <fullName evidence="3">Uncharacterized protein</fullName>
    </submittedName>
</protein>
<comment type="caution">
    <text evidence="3">The sequence shown here is derived from an EMBL/GenBank/DDBJ whole genome shotgun (WGS) entry which is preliminary data.</text>
</comment>
<dbReference type="AlphaFoldDB" id="A0A9P9GJZ1"/>
<sequence length="994" mass="110672">MLVIVLSFWRRFDYYYKASEPWRELQSGPALGSRSLLLDYVSPFQLQSIYQAYKFRHYRIIPTILSFFLLKAIILVSTTLFLVHASSHSVTSHITYQDTFDAANAWSWPPFNPAKYPSLDGYDLYGGSDKFIWNYLARTNSAVANDSDWNVRDGRVTQRFAPAVSTLNMTSLKASVDAFLPIVDCEQANLFVDLPADVADMQYYWNSTTCSTWTTHDIILPRPSSFVDGAAVICKIGYNIAPATTTYEIPRTTFPWPLRKMTERQALVVNKDVTPLTSSLIFNGWHTTDSLFQLLAGKLGNQFEPGVFLKPSVLLNTSIVVLSGLLDEFARASLLVSKASNGTAEGRVSEIRLHTKNEAFWIMASGFTVLAILCLLLLFTPVNGLWVPAMYGSIAGHAAVLVNSRPLQEALQVLGDFSDKEKSEELNATLSTASVGSDRVFSINLVDRSQPSIKVSHHEKSTVRKPWAPVSGRLYFVVVTLFSPILAIIALELLHRLYNKRDGLFDIPETDSIAMLYVVRLSSTAAAFSIATLINNFDFTIATFAPFSSLRLGNVQAERRINLNLIRHGGTITPTRIWQDLVLPDVSLVTSDSLAQKGLARTSKYIYTVGALRPLLECSVIPKTNHIRTVERSQYNVPEYYIETIRAFYVPQGGCRGQFRYVGNTSFGFQETASKDFLNSTKSVGRYFDLDANKSNSSSSCPSIGILFGTIGGLDTSQWNNLTALVCSQGIEQIPVRVTYRGNHALGQISERHPPESEALGYSLEGHFRHYLAFFHGQTGWSLDSFFDQLLHRPDGRKFEDLHVPENIDALVKAIEKDYSEYMRHVINLNFRAYTNTTLDELVSSEGDRSAAKPLSAHTTITGTEFGQVTRLAIDSTSKLILQILLAVIAVLNLTSYLLVKIDGHFRGIHAVSQAPWPSLLDLSYALMIQLKQAFDGWVFSLGWWQKEGASVEESDGDTSTFGDTDPPSNEAQKGQRTVGRFGIDVGRANVSKF</sequence>
<evidence type="ECO:0000256" key="1">
    <source>
        <dbReference type="SAM" id="MobiDB-lite"/>
    </source>
</evidence>